<evidence type="ECO:0000259" key="8">
    <source>
        <dbReference type="Pfam" id="PF17917"/>
    </source>
</evidence>
<keyword evidence="5" id="KW-0378">Hydrolase</keyword>
<evidence type="ECO:0000313" key="11">
    <source>
        <dbReference type="Proteomes" id="UP001530400"/>
    </source>
</evidence>
<dbReference type="SUPFAM" id="SSF53098">
    <property type="entry name" value="Ribonuclease H-like"/>
    <property type="match status" value="1"/>
</dbReference>
<comment type="caution">
    <text evidence="10">The sequence shown here is derived from an EMBL/GenBank/DDBJ whole genome shotgun (WGS) entry which is preliminary data.</text>
</comment>
<dbReference type="Pfam" id="PF17917">
    <property type="entry name" value="RT_RNaseH"/>
    <property type="match status" value="1"/>
</dbReference>
<dbReference type="FunFam" id="1.10.340.70:FF:000001">
    <property type="entry name" value="Retrovirus-related Pol polyprotein from transposon gypsy-like Protein"/>
    <property type="match status" value="1"/>
</dbReference>
<feature type="domain" description="Reverse transcriptase RNase H-like" evidence="8">
    <location>
        <begin position="25"/>
        <end position="98"/>
    </location>
</feature>
<dbReference type="InterPro" id="IPR012337">
    <property type="entry name" value="RNaseH-like_sf"/>
</dbReference>
<protein>
    <recommendedName>
        <fullName evidence="12">Integrase catalytic domain-containing protein</fullName>
    </recommendedName>
</protein>
<dbReference type="Gene3D" id="1.10.340.70">
    <property type="match status" value="1"/>
</dbReference>
<dbReference type="InterPro" id="IPR050951">
    <property type="entry name" value="Retrovirus_Pol_polyprotein"/>
</dbReference>
<keyword evidence="1" id="KW-0808">Transferase</keyword>
<evidence type="ECO:0000256" key="6">
    <source>
        <dbReference type="ARBA" id="ARBA00022918"/>
    </source>
</evidence>
<dbReference type="PANTHER" id="PTHR37984:SF5">
    <property type="entry name" value="PROTEIN NYNRIN-LIKE"/>
    <property type="match status" value="1"/>
</dbReference>
<name>A0ABD3N1N1_9STRA</name>
<dbReference type="InterPro" id="IPR041373">
    <property type="entry name" value="RT_RNaseH"/>
</dbReference>
<dbReference type="GO" id="GO:0016787">
    <property type="term" value="F:hydrolase activity"/>
    <property type="evidence" value="ECO:0007669"/>
    <property type="project" value="UniProtKB-KW"/>
</dbReference>
<evidence type="ECO:0000256" key="7">
    <source>
        <dbReference type="SAM" id="MobiDB-lite"/>
    </source>
</evidence>
<proteinExistence type="predicted"/>
<keyword evidence="2" id="KW-0548">Nucleotidyltransferase</keyword>
<evidence type="ECO:0000313" key="10">
    <source>
        <dbReference type="EMBL" id="KAL3770005.1"/>
    </source>
</evidence>
<evidence type="ECO:0000256" key="2">
    <source>
        <dbReference type="ARBA" id="ARBA00022695"/>
    </source>
</evidence>
<dbReference type="EMBL" id="JALLPJ020001319">
    <property type="protein sequence ID" value="KAL3770005.1"/>
    <property type="molecule type" value="Genomic_DNA"/>
</dbReference>
<dbReference type="GO" id="GO:0004519">
    <property type="term" value="F:endonuclease activity"/>
    <property type="evidence" value="ECO:0007669"/>
    <property type="project" value="UniProtKB-KW"/>
</dbReference>
<evidence type="ECO:0000256" key="3">
    <source>
        <dbReference type="ARBA" id="ARBA00022722"/>
    </source>
</evidence>
<dbReference type="InterPro" id="IPR041588">
    <property type="entry name" value="Integrase_H2C2"/>
</dbReference>
<dbReference type="Proteomes" id="UP001530400">
    <property type="component" value="Unassembled WGS sequence"/>
</dbReference>
<sequence length="1317" mass="147922">MEHEMAGGACEFLANAKDVGAPPRLRPISMGSRRNKGYELRLHSLLGEAFALDWAINCSRLYCWGFRFTNIGDCYSLKFIMTYKGVNPVILRVQMRLSLWPVDIVHRTCDFNVDNSSQIPSPNGEMLPEHMPGYRKRRSDTSAAKREHDILPGVRIDGVPYNGVEDDEDDPADTEQVYVRQLTSLVHSSRKVDADSFSIYPIRYKSRVEGPVPIFVSTRSMTRASREADNDALQGSRSDQQSICRSLCDTNTDPAGPHRPTPTNELPPLANGDIPLATRQLSTYQAAIYGFRGGHLYHSLKNNSFPIQVVAAADLDAAGRSLLQELMHIPRIFSTARAHYDWISSDDQIYLDLYLAHAPVNISAEFLHCWWFYQAKIIKQARISKSLQTFMIIIPSVLHVEEVSDRFGTSLHRDGWVLTANRLDFANCGDSIDDYCTAITGVHKSTASVVEPIAVINPPTARPNPIASYIYDKYNDQCYSLSFAREYIEQYSEDNLVAADPMPSPPPHTIFFSRRIYDLVPTDEVGSPTVGCGVFDTNHLFPPIAISTGGTFGRLFGVEFEALGIRLVRSISPYEVVRGFGFDDTTAQTLSLQNNIHLLAASVPTNTSRALLDCLTSRLRDIRDASVVVDESSPFAAAAATAQVLLNGASTHTLPKEEIWRRMYAADPETKLIMSMITNPSLISKENFKKICFIYRPYLRQGQMAITDNGMLVIYEQLQGSDDMVELQVVPKPLQNVVFCAFHANPIGGHFNSFRTFHRIRLRFFWPRMFTYIEKLCKQCAGCRLANPGINKSSELVYNFPVTEPMAVVHLDAYSAGSLKTYDGVSSYLVAACNMTTFGIMEGIEHADSTSFAAALMKMQLRYGFFTTIVLDKDSKFYSTFKETATLLKMDTHTLSRVNPNAMLVERLNRYFNKILKIFNTEHGGDPRVAHEGLAMGLYAWNCGPVPGTDISRCLMVTGREWHFPIDFCKNKHLELLSRPRHVHSFARRQAEILSSCRKIGKCVVDETRAIHRELINDLRPDPKIFEPGDYVFARRTVQSNKGRGVVGKLEFAYTGPWEVIRRLKGASYEIPPGRHVFSDSDLPPPADADSTTHVIDFGNDKSGEELLHFPTLWELNQELGLCDEDDIDSMINDISPLEAATAFTLSASPTPTASSLAAKIIASTARLFFISWKQPASHRREWHLVQVNLDSSLSLNPGCLHNDSYASVYAKQNRLHPFCQWVNLLHDSTYIHGPFEFATINGRLTRDRISSDDWTQLVIATSKYDDAPPALNTPDYTGIQFSRNFHTVAYDTSVQTRIMATRFTQPETYSFTSFKL</sequence>
<feature type="compositionally biased region" description="Polar residues" evidence="7">
    <location>
        <begin position="233"/>
        <end position="253"/>
    </location>
</feature>
<keyword evidence="3" id="KW-0540">Nuclease</keyword>
<accession>A0ABD3N1N1</accession>
<evidence type="ECO:0000256" key="4">
    <source>
        <dbReference type="ARBA" id="ARBA00022759"/>
    </source>
</evidence>
<feature type="region of interest" description="Disordered" evidence="7">
    <location>
        <begin position="223"/>
        <end position="270"/>
    </location>
</feature>
<gene>
    <name evidence="10" type="ORF">ACHAWO_013381</name>
</gene>
<keyword evidence="4" id="KW-0255">Endonuclease</keyword>
<dbReference type="Pfam" id="PF17921">
    <property type="entry name" value="Integrase_H2C2"/>
    <property type="match status" value="1"/>
</dbReference>
<dbReference type="Gene3D" id="3.30.420.10">
    <property type="entry name" value="Ribonuclease H-like superfamily/Ribonuclease H"/>
    <property type="match status" value="1"/>
</dbReference>
<dbReference type="InterPro" id="IPR036397">
    <property type="entry name" value="RNaseH_sf"/>
</dbReference>
<evidence type="ECO:0000256" key="5">
    <source>
        <dbReference type="ARBA" id="ARBA00022801"/>
    </source>
</evidence>
<organism evidence="10 11">
    <name type="scientific">Cyclotella atomus</name>
    <dbReference type="NCBI Taxonomy" id="382360"/>
    <lineage>
        <taxon>Eukaryota</taxon>
        <taxon>Sar</taxon>
        <taxon>Stramenopiles</taxon>
        <taxon>Ochrophyta</taxon>
        <taxon>Bacillariophyta</taxon>
        <taxon>Coscinodiscophyceae</taxon>
        <taxon>Thalassiosirophycidae</taxon>
        <taxon>Stephanodiscales</taxon>
        <taxon>Stephanodiscaceae</taxon>
        <taxon>Cyclotella</taxon>
    </lineage>
</organism>
<evidence type="ECO:0000256" key="1">
    <source>
        <dbReference type="ARBA" id="ARBA00022679"/>
    </source>
</evidence>
<dbReference type="GO" id="GO:0003964">
    <property type="term" value="F:RNA-directed DNA polymerase activity"/>
    <property type="evidence" value="ECO:0007669"/>
    <property type="project" value="UniProtKB-KW"/>
</dbReference>
<reference evidence="10 11" key="1">
    <citation type="submission" date="2024-10" db="EMBL/GenBank/DDBJ databases">
        <title>Updated reference genomes for cyclostephanoid diatoms.</title>
        <authorList>
            <person name="Roberts W.R."/>
            <person name="Alverson A.J."/>
        </authorList>
    </citation>
    <scope>NUCLEOTIDE SEQUENCE [LARGE SCALE GENOMIC DNA]</scope>
    <source>
        <strain evidence="10 11">AJA010-31</strain>
    </source>
</reference>
<keyword evidence="6" id="KW-0695">RNA-directed DNA polymerase</keyword>
<evidence type="ECO:0008006" key="12">
    <source>
        <dbReference type="Google" id="ProtNLM"/>
    </source>
</evidence>
<dbReference type="PANTHER" id="PTHR37984">
    <property type="entry name" value="PROTEIN CBG26694"/>
    <property type="match status" value="1"/>
</dbReference>
<evidence type="ECO:0000259" key="9">
    <source>
        <dbReference type="Pfam" id="PF17921"/>
    </source>
</evidence>
<keyword evidence="11" id="KW-1185">Reference proteome</keyword>
<feature type="domain" description="Integrase zinc-binding" evidence="9">
    <location>
        <begin position="730"/>
        <end position="788"/>
    </location>
</feature>